<dbReference type="AlphaFoldDB" id="A0A183I7Y8"/>
<feature type="transmembrane region" description="Helical" evidence="1">
    <location>
        <begin position="15"/>
        <end position="45"/>
    </location>
</feature>
<keyword evidence="1" id="KW-0472">Membrane</keyword>
<name>A0A183I7Y8_9BILA</name>
<evidence type="ECO:0000256" key="1">
    <source>
        <dbReference type="SAM" id="Phobius"/>
    </source>
</evidence>
<dbReference type="WBParaSite" id="OFLC_0001586301-mRNA-1">
    <property type="protein sequence ID" value="OFLC_0001586301-mRNA-1"/>
    <property type="gene ID" value="OFLC_0001586301"/>
</dbReference>
<proteinExistence type="predicted"/>
<keyword evidence="1" id="KW-0812">Transmembrane</keyword>
<evidence type="ECO:0000313" key="3">
    <source>
        <dbReference type="Proteomes" id="UP000267606"/>
    </source>
</evidence>
<keyword evidence="3" id="KW-1185">Reference proteome</keyword>
<gene>
    <name evidence="2" type="ORF">OFLC_LOCUS15850</name>
</gene>
<sequence>MEGSSSRRDGGIHCLLAAAFCHSLLLLVSGGSFGVCYLPVIIIICRYDRRRRCRHYQNDVVVNLNLLTDRLIGFRPVLRSSSMSVL</sequence>
<reference evidence="2 3" key="2">
    <citation type="submission" date="2018-11" db="EMBL/GenBank/DDBJ databases">
        <authorList>
            <consortium name="Pathogen Informatics"/>
        </authorList>
    </citation>
    <scope>NUCLEOTIDE SEQUENCE [LARGE SCALE GENOMIC DNA]</scope>
</reference>
<dbReference type="EMBL" id="UZAJ01043051">
    <property type="protein sequence ID" value="VDP24253.1"/>
    <property type="molecule type" value="Genomic_DNA"/>
</dbReference>
<organism evidence="4">
    <name type="scientific">Onchocerca flexuosa</name>
    <dbReference type="NCBI Taxonomy" id="387005"/>
    <lineage>
        <taxon>Eukaryota</taxon>
        <taxon>Metazoa</taxon>
        <taxon>Ecdysozoa</taxon>
        <taxon>Nematoda</taxon>
        <taxon>Chromadorea</taxon>
        <taxon>Rhabditida</taxon>
        <taxon>Spirurina</taxon>
        <taxon>Spiruromorpha</taxon>
        <taxon>Filarioidea</taxon>
        <taxon>Onchocercidae</taxon>
        <taxon>Onchocerca</taxon>
    </lineage>
</organism>
<reference evidence="4" key="1">
    <citation type="submission" date="2016-06" db="UniProtKB">
        <authorList>
            <consortium name="WormBaseParasite"/>
        </authorList>
    </citation>
    <scope>IDENTIFICATION</scope>
</reference>
<evidence type="ECO:0000313" key="2">
    <source>
        <dbReference type="EMBL" id="VDP24253.1"/>
    </source>
</evidence>
<dbReference type="Proteomes" id="UP000267606">
    <property type="component" value="Unassembled WGS sequence"/>
</dbReference>
<accession>A0A183I7Y8</accession>
<keyword evidence="1" id="KW-1133">Transmembrane helix</keyword>
<evidence type="ECO:0000313" key="4">
    <source>
        <dbReference type="WBParaSite" id="OFLC_0001586301-mRNA-1"/>
    </source>
</evidence>
<protein>
    <submittedName>
        <fullName evidence="4">Secreted protein</fullName>
    </submittedName>
</protein>